<dbReference type="Proteomes" id="UP001284771">
    <property type="component" value="Unassembled WGS sequence"/>
</dbReference>
<name>A0ABU4J4E1_9BACI</name>
<feature type="compositionally biased region" description="Basic and acidic residues" evidence="1">
    <location>
        <begin position="30"/>
        <end position="45"/>
    </location>
</feature>
<protein>
    <submittedName>
        <fullName evidence="2">Uncharacterized protein</fullName>
    </submittedName>
</protein>
<dbReference type="Pfam" id="PF19952">
    <property type="entry name" value="DUF6414"/>
    <property type="match status" value="1"/>
</dbReference>
<accession>A0ABU4J4E1</accession>
<reference evidence="3" key="1">
    <citation type="submission" date="2023-07" db="EMBL/GenBank/DDBJ databases">
        <title>Draft genomic sequences of Priestia flexa CCM isolated from the soil of an abandoned mine contaminated by free cyanide in the high Andean zone of Tacna, Peru.</title>
        <authorList>
            <person name="Caceda Quiroz C.J."/>
            <person name="Maraza Chooque G.J."/>
            <person name="Fora Quispe G.L."/>
            <person name="Carpio Mamani M."/>
        </authorList>
    </citation>
    <scope>NUCLEOTIDE SEQUENCE [LARGE SCALE GENOMIC DNA]</scope>
    <source>
        <strain evidence="3">CCM</strain>
    </source>
</reference>
<feature type="region of interest" description="Disordered" evidence="1">
    <location>
        <begin position="21"/>
        <end position="50"/>
    </location>
</feature>
<dbReference type="InterPro" id="IPR045633">
    <property type="entry name" value="DUF6414"/>
</dbReference>
<evidence type="ECO:0000313" key="2">
    <source>
        <dbReference type="EMBL" id="MDW8515856.1"/>
    </source>
</evidence>
<evidence type="ECO:0000256" key="1">
    <source>
        <dbReference type="SAM" id="MobiDB-lite"/>
    </source>
</evidence>
<dbReference type="RefSeq" id="WP_318757362.1">
    <property type="nucleotide sequence ID" value="NZ_JAWUZT010000014.1"/>
</dbReference>
<comment type="caution">
    <text evidence="2">The sequence shown here is derived from an EMBL/GenBank/DDBJ whole genome shotgun (WGS) entry which is preliminary data.</text>
</comment>
<evidence type="ECO:0000313" key="3">
    <source>
        <dbReference type="Proteomes" id="UP001284771"/>
    </source>
</evidence>
<gene>
    <name evidence="2" type="ORF">RIB56_06890</name>
</gene>
<organism evidence="2 3">
    <name type="scientific">Priestia flexa</name>
    <dbReference type="NCBI Taxonomy" id="86664"/>
    <lineage>
        <taxon>Bacteria</taxon>
        <taxon>Bacillati</taxon>
        <taxon>Bacillota</taxon>
        <taxon>Bacilli</taxon>
        <taxon>Bacillales</taxon>
        <taxon>Bacillaceae</taxon>
        <taxon>Priestia</taxon>
    </lineage>
</organism>
<keyword evidence="3" id="KW-1185">Reference proteome</keyword>
<dbReference type="EMBL" id="JAWUZT010000014">
    <property type="protein sequence ID" value="MDW8515856.1"/>
    <property type="molecule type" value="Genomic_DNA"/>
</dbReference>
<sequence>MKDIIYLDTAILHSFLAQSNDGLPTTSSNERGEEIKDTNEKEKGNKSGTSFQTTVKTGSFDIPFLFKSPEGDFKVVLQPGQFSSEKAIMSQTESGKEIISKQLHDNALEVFEKYLEEADLLVDDNEVNIKGRFIKCTSSFKIIDFKYLKALLQTEKIVRFTFYDQTEQIKKMQSELNSSPKEQRNKLKAFVNEKERLLNKEKQELTSEFSFIEEALEYLQNVLPTDSFLIMGNKIAPLKNNFLRETAKELMFKYGEESEDIKINMIAKVTRVISSTSMPDLSQGDPFFEFPQILNAVLGPIGIINKGDLVVSPIAIYFE</sequence>
<proteinExistence type="predicted"/>